<dbReference type="GO" id="GO:0003735">
    <property type="term" value="F:structural constituent of ribosome"/>
    <property type="evidence" value="ECO:0007669"/>
    <property type="project" value="InterPro"/>
</dbReference>
<comment type="caution">
    <text evidence="6">The sequence shown here is derived from an EMBL/GenBank/DDBJ whole genome shotgun (WGS) entry which is preliminary data.</text>
</comment>
<proteinExistence type="inferred from homology"/>
<gene>
    <name evidence="6" type="ORF">C0Q70_01204</name>
</gene>
<comment type="similarity">
    <text evidence="1 4">Belongs to the eukaryotic ribosomal protein eS24 family.</text>
</comment>
<evidence type="ECO:0000256" key="2">
    <source>
        <dbReference type="ARBA" id="ARBA00022980"/>
    </source>
</evidence>
<dbReference type="GO" id="GO:0005840">
    <property type="term" value="C:ribosome"/>
    <property type="evidence" value="ECO:0007669"/>
    <property type="project" value="UniProtKB-KW"/>
</dbReference>
<dbReference type="InterPro" id="IPR053709">
    <property type="entry name" value="eRP_eS24_sf"/>
</dbReference>
<evidence type="ECO:0000313" key="7">
    <source>
        <dbReference type="Proteomes" id="UP000245119"/>
    </source>
</evidence>
<evidence type="ECO:0000256" key="5">
    <source>
        <dbReference type="SAM" id="MobiDB-lite"/>
    </source>
</evidence>
<accession>A0A2T7PYV5</accession>
<keyword evidence="3" id="KW-0687">Ribonucleoprotein</keyword>
<dbReference type="InterPro" id="IPR018098">
    <property type="entry name" value="Ribosomal_eS24_CS"/>
</dbReference>
<dbReference type="GO" id="GO:0006412">
    <property type="term" value="P:translation"/>
    <property type="evidence" value="ECO:0007669"/>
    <property type="project" value="InterPro"/>
</dbReference>
<dbReference type="EMBL" id="PZQS01000001">
    <property type="protein sequence ID" value="PVD38588.1"/>
    <property type="molecule type" value="Genomic_DNA"/>
</dbReference>
<organism evidence="6 7">
    <name type="scientific">Pomacea canaliculata</name>
    <name type="common">Golden apple snail</name>
    <dbReference type="NCBI Taxonomy" id="400727"/>
    <lineage>
        <taxon>Eukaryota</taxon>
        <taxon>Metazoa</taxon>
        <taxon>Spiralia</taxon>
        <taxon>Lophotrochozoa</taxon>
        <taxon>Mollusca</taxon>
        <taxon>Gastropoda</taxon>
        <taxon>Caenogastropoda</taxon>
        <taxon>Architaenioglossa</taxon>
        <taxon>Ampullarioidea</taxon>
        <taxon>Ampullariidae</taxon>
        <taxon>Pomacea</taxon>
    </lineage>
</organism>
<feature type="region of interest" description="Disordered" evidence="5">
    <location>
        <begin position="114"/>
        <end position="143"/>
    </location>
</feature>
<evidence type="ECO:0000256" key="4">
    <source>
        <dbReference type="RuleBase" id="RU004383"/>
    </source>
</evidence>
<dbReference type="Gene3D" id="3.30.70.3370">
    <property type="match status" value="1"/>
</dbReference>
<feature type="compositionally biased region" description="Basic residues" evidence="5">
    <location>
        <begin position="114"/>
        <end position="132"/>
    </location>
</feature>
<dbReference type="Proteomes" id="UP000245119">
    <property type="component" value="Linkage Group LG1"/>
</dbReference>
<dbReference type="AlphaFoldDB" id="A0A2T7PYV5"/>
<dbReference type="STRING" id="400727.A0A2T7PYV5"/>
<dbReference type="GO" id="GO:1990904">
    <property type="term" value="C:ribonucleoprotein complex"/>
    <property type="evidence" value="ECO:0007669"/>
    <property type="project" value="UniProtKB-KW"/>
</dbReference>
<evidence type="ECO:0000256" key="3">
    <source>
        <dbReference type="ARBA" id="ARBA00023274"/>
    </source>
</evidence>
<dbReference type="FunFam" id="3.30.70.3370:FF:000001">
    <property type="entry name" value="40S ribosomal protein S24"/>
    <property type="match status" value="1"/>
</dbReference>
<name>A0A2T7PYV5_POMCA</name>
<reference evidence="6 7" key="1">
    <citation type="submission" date="2018-04" db="EMBL/GenBank/DDBJ databases">
        <title>The genome of golden apple snail Pomacea canaliculata provides insight into stress tolerance and invasive adaptation.</title>
        <authorList>
            <person name="Liu C."/>
            <person name="Liu B."/>
            <person name="Ren Y."/>
            <person name="Zhang Y."/>
            <person name="Wang H."/>
            <person name="Li S."/>
            <person name="Jiang F."/>
            <person name="Yin L."/>
            <person name="Zhang G."/>
            <person name="Qian W."/>
            <person name="Fan W."/>
        </authorList>
    </citation>
    <scope>NUCLEOTIDE SEQUENCE [LARGE SCALE GENOMIC DNA]</scope>
    <source>
        <strain evidence="6">SZHN2017</strain>
        <tissue evidence="6">Muscle</tissue>
    </source>
</reference>
<keyword evidence="7" id="KW-1185">Reference proteome</keyword>
<dbReference type="HAMAP" id="MF_00545">
    <property type="entry name" value="Ribosomal_eS24"/>
    <property type="match status" value="1"/>
</dbReference>
<dbReference type="SUPFAM" id="SSF54189">
    <property type="entry name" value="Ribosomal proteins S24e, L23 and L15e"/>
    <property type="match status" value="1"/>
</dbReference>
<dbReference type="InterPro" id="IPR012678">
    <property type="entry name" value="Ribosomal_uL23/eL15/eS24_sf"/>
</dbReference>
<dbReference type="PROSITE" id="PS00529">
    <property type="entry name" value="RIBOSOMAL_S24E"/>
    <property type="match status" value="1"/>
</dbReference>
<dbReference type="InterPro" id="IPR001976">
    <property type="entry name" value="Ribosomal_eS24"/>
</dbReference>
<keyword evidence="2" id="KW-0689">Ribosomal protein</keyword>
<protein>
    <recommendedName>
        <fullName evidence="4">40S ribosomal protein S24</fullName>
    </recommendedName>
</protein>
<dbReference type="Pfam" id="PF01282">
    <property type="entry name" value="Ribosomal_S24e"/>
    <property type="match status" value="1"/>
</dbReference>
<dbReference type="PANTHER" id="PTHR10496">
    <property type="entry name" value="40S RIBOSOMAL PROTEIN S24"/>
    <property type="match status" value="1"/>
</dbReference>
<evidence type="ECO:0000313" key="6">
    <source>
        <dbReference type="EMBL" id="PVD38588.1"/>
    </source>
</evidence>
<evidence type="ECO:0000256" key="1">
    <source>
        <dbReference type="ARBA" id="ARBA00009680"/>
    </source>
</evidence>
<sequence length="166" mass="18934">MLGVKLVLPFPSEAAATIRTRKFMTNRLLNRKQMVVDVLHPGRSSVPKTEIREKLARMYKTTPDVVFTFGYRTQFGGGKSTGFGLIYDSLENAKKFEPKYRQARHGLLEIKRTGRKQRKERRNRQKKVRGTAKSKVGAAKDKKKDDVPVNFLISSYDNQKTSDQGA</sequence>
<dbReference type="OrthoDB" id="5571754at2759"/>